<evidence type="ECO:0000313" key="2">
    <source>
        <dbReference type="Proteomes" id="UP001179952"/>
    </source>
</evidence>
<dbReference type="EMBL" id="JAUJYN010000005">
    <property type="protein sequence ID" value="KAK1271546.1"/>
    <property type="molecule type" value="Genomic_DNA"/>
</dbReference>
<organism evidence="1 2">
    <name type="scientific">Acorus gramineus</name>
    <name type="common">Dwarf sweet flag</name>
    <dbReference type="NCBI Taxonomy" id="55184"/>
    <lineage>
        <taxon>Eukaryota</taxon>
        <taxon>Viridiplantae</taxon>
        <taxon>Streptophyta</taxon>
        <taxon>Embryophyta</taxon>
        <taxon>Tracheophyta</taxon>
        <taxon>Spermatophyta</taxon>
        <taxon>Magnoliopsida</taxon>
        <taxon>Liliopsida</taxon>
        <taxon>Acoraceae</taxon>
        <taxon>Acorus</taxon>
    </lineage>
</organism>
<reference evidence="1" key="1">
    <citation type="journal article" date="2023" name="Nat. Commun.">
        <title>Diploid and tetraploid genomes of Acorus and the evolution of monocots.</title>
        <authorList>
            <person name="Ma L."/>
            <person name="Liu K.W."/>
            <person name="Li Z."/>
            <person name="Hsiao Y.Y."/>
            <person name="Qi Y."/>
            <person name="Fu T."/>
            <person name="Tang G.D."/>
            <person name="Zhang D."/>
            <person name="Sun W.H."/>
            <person name="Liu D.K."/>
            <person name="Li Y."/>
            <person name="Chen G.Z."/>
            <person name="Liu X.D."/>
            <person name="Liao X.Y."/>
            <person name="Jiang Y.T."/>
            <person name="Yu X."/>
            <person name="Hao Y."/>
            <person name="Huang J."/>
            <person name="Zhao X.W."/>
            <person name="Ke S."/>
            <person name="Chen Y.Y."/>
            <person name="Wu W.L."/>
            <person name="Hsu J.L."/>
            <person name="Lin Y.F."/>
            <person name="Huang M.D."/>
            <person name="Li C.Y."/>
            <person name="Huang L."/>
            <person name="Wang Z.W."/>
            <person name="Zhao X."/>
            <person name="Zhong W.Y."/>
            <person name="Peng D.H."/>
            <person name="Ahmad S."/>
            <person name="Lan S."/>
            <person name="Zhang J.S."/>
            <person name="Tsai W.C."/>
            <person name="Van de Peer Y."/>
            <person name="Liu Z.J."/>
        </authorList>
    </citation>
    <scope>NUCLEOTIDE SEQUENCE</scope>
    <source>
        <strain evidence="1">SCP</strain>
    </source>
</reference>
<dbReference type="AlphaFoldDB" id="A0AAV9B5E1"/>
<evidence type="ECO:0000313" key="1">
    <source>
        <dbReference type="EMBL" id="KAK1271546.1"/>
    </source>
</evidence>
<comment type="caution">
    <text evidence="1">The sequence shown here is derived from an EMBL/GenBank/DDBJ whole genome shotgun (WGS) entry which is preliminary data.</text>
</comment>
<protein>
    <submittedName>
        <fullName evidence="1">Uncharacterized protein</fullName>
    </submittedName>
</protein>
<gene>
    <name evidence="1" type="ORF">QJS04_geneDACA005833</name>
</gene>
<proteinExistence type="predicted"/>
<dbReference type="Proteomes" id="UP001179952">
    <property type="component" value="Unassembled WGS sequence"/>
</dbReference>
<name>A0AAV9B5E1_ACOGR</name>
<sequence length="59" mass="6659">MAVDNFHVTDMLGNPVEAKEVAQICKTSLQVRKNPAALSLKPPKETITNFLRRNFFQSI</sequence>
<reference evidence="1" key="2">
    <citation type="submission" date="2023-06" db="EMBL/GenBank/DDBJ databases">
        <authorList>
            <person name="Ma L."/>
            <person name="Liu K.-W."/>
            <person name="Li Z."/>
            <person name="Hsiao Y.-Y."/>
            <person name="Qi Y."/>
            <person name="Fu T."/>
            <person name="Tang G."/>
            <person name="Zhang D."/>
            <person name="Sun W.-H."/>
            <person name="Liu D.-K."/>
            <person name="Li Y."/>
            <person name="Chen G.-Z."/>
            <person name="Liu X.-D."/>
            <person name="Liao X.-Y."/>
            <person name="Jiang Y.-T."/>
            <person name="Yu X."/>
            <person name="Hao Y."/>
            <person name="Huang J."/>
            <person name="Zhao X.-W."/>
            <person name="Ke S."/>
            <person name="Chen Y.-Y."/>
            <person name="Wu W.-L."/>
            <person name="Hsu J.-L."/>
            <person name="Lin Y.-F."/>
            <person name="Huang M.-D."/>
            <person name="Li C.-Y."/>
            <person name="Huang L."/>
            <person name="Wang Z.-W."/>
            <person name="Zhao X."/>
            <person name="Zhong W.-Y."/>
            <person name="Peng D.-H."/>
            <person name="Ahmad S."/>
            <person name="Lan S."/>
            <person name="Zhang J.-S."/>
            <person name="Tsai W.-C."/>
            <person name="Van De Peer Y."/>
            <person name="Liu Z.-J."/>
        </authorList>
    </citation>
    <scope>NUCLEOTIDE SEQUENCE</scope>
    <source>
        <strain evidence="1">SCP</strain>
        <tissue evidence="1">Leaves</tissue>
    </source>
</reference>
<keyword evidence="2" id="KW-1185">Reference proteome</keyword>
<accession>A0AAV9B5E1</accession>